<dbReference type="AlphaFoldDB" id="A0A120G6N9"/>
<feature type="region of interest" description="Disordered" evidence="1">
    <location>
        <begin position="19"/>
        <end position="40"/>
    </location>
</feature>
<name>A0A120G6N9_PSEFL</name>
<evidence type="ECO:0000313" key="2">
    <source>
        <dbReference type="EMBL" id="KWV85976.1"/>
    </source>
</evidence>
<evidence type="ECO:0000256" key="1">
    <source>
        <dbReference type="SAM" id="MobiDB-lite"/>
    </source>
</evidence>
<organism evidence="2 3">
    <name type="scientific">Pseudomonas fluorescens</name>
    <dbReference type="NCBI Taxonomy" id="294"/>
    <lineage>
        <taxon>Bacteria</taxon>
        <taxon>Pseudomonadati</taxon>
        <taxon>Pseudomonadota</taxon>
        <taxon>Gammaproteobacteria</taxon>
        <taxon>Pseudomonadales</taxon>
        <taxon>Pseudomonadaceae</taxon>
        <taxon>Pseudomonas</taxon>
    </lineage>
</organism>
<gene>
    <name evidence="2" type="ORF">PFLmoz3_04383</name>
</gene>
<proteinExistence type="predicted"/>
<protein>
    <submittedName>
        <fullName evidence="2">Uncharacterized protein</fullName>
    </submittedName>
</protein>
<evidence type="ECO:0000313" key="3">
    <source>
        <dbReference type="Proteomes" id="UP000061348"/>
    </source>
</evidence>
<accession>A0A120G6N9</accession>
<reference evidence="2 3" key="1">
    <citation type="submission" date="2015-05" db="EMBL/GenBank/DDBJ databases">
        <title>A genomic and transcriptomic approach to investigate the blue pigment phenotype in Pseudomonas fluorescens.</title>
        <authorList>
            <person name="Andreani N.A."/>
            <person name="Cardazzo B."/>
        </authorList>
    </citation>
    <scope>NUCLEOTIDE SEQUENCE [LARGE SCALE GENOMIC DNA]</scope>
    <source>
        <strain evidence="2 3">Ps_22</strain>
    </source>
</reference>
<dbReference type="EMBL" id="LCYA01000110">
    <property type="protein sequence ID" value="KWV85976.1"/>
    <property type="molecule type" value="Genomic_DNA"/>
</dbReference>
<dbReference type="Proteomes" id="UP000061348">
    <property type="component" value="Unassembled WGS sequence"/>
</dbReference>
<sequence length="40" mass="4209">MPRVAQISNRLIKTSPVISPSSSYISGGGSMRTQATSADR</sequence>
<comment type="caution">
    <text evidence="2">The sequence shown here is derived from an EMBL/GenBank/DDBJ whole genome shotgun (WGS) entry which is preliminary data.</text>
</comment>
<feature type="compositionally biased region" description="Polar residues" evidence="1">
    <location>
        <begin position="31"/>
        <end position="40"/>
    </location>
</feature>